<dbReference type="Proteomes" id="UP000186922">
    <property type="component" value="Unassembled WGS sequence"/>
</dbReference>
<dbReference type="GO" id="GO:1902600">
    <property type="term" value="P:proton transmembrane transport"/>
    <property type="evidence" value="ECO:0007669"/>
    <property type="project" value="TreeGrafter"/>
</dbReference>
<dbReference type="SFLD" id="SFLDS00003">
    <property type="entry name" value="Haloacid_Dehalogenase"/>
    <property type="match status" value="1"/>
</dbReference>
<protein>
    <recommendedName>
        <fullName evidence="20">Na(+)/K(+)-exchanging ATPase</fullName>
        <ecNumber evidence="20">7.2.2.13</ecNumber>
    </recommendedName>
</protein>
<comment type="subcellular location">
    <subcellularLocation>
        <location evidence="1">Cell membrane</location>
        <topology evidence="1">Multi-pass membrane protein</topology>
    </subcellularLocation>
</comment>
<evidence type="ECO:0000256" key="14">
    <source>
        <dbReference type="ARBA" id="ARBA00023053"/>
    </source>
</evidence>
<dbReference type="GO" id="GO:0005886">
    <property type="term" value="C:plasma membrane"/>
    <property type="evidence" value="ECO:0007669"/>
    <property type="project" value="UniProtKB-SubCell"/>
</dbReference>
<dbReference type="SMART" id="SM00831">
    <property type="entry name" value="Cation_ATPase_N"/>
    <property type="match status" value="1"/>
</dbReference>
<evidence type="ECO:0000259" key="22">
    <source>
        <dbReference type="SMART" id="SM00831"/>
    </source>
</evidence>
<feature type="transmembrane region" description="Helical" evidence="21">
    <location>
        <begin position="1020"/>
        <end position="1046"/>
    </location>
</feature>
<dbReference type="InterPro" id="IPR059000">
    <property type="entry name" value="ATPase_P-type_domA"/>
</dbReference>
<dbReference type="InterPro" id="IPR050510">
    <property type="entry name" value="Cation_transp_ATPase_P-type"/>
</dbReference>
<comment type="subunit">
    <text evidence="19">The sodium/potassium-transporting ATPase is composed of a catalytic alpha subunit, an auxiliary non-catalytic beta subunit and an additional regulatory subunit.</text>
</comment>
<dbReference type="Pfam" id="PF00690">
    <property type="entry name" value="Cation_ATPase_N"/>
    <property type="match status" value="1"/>
</dbReference>
<dbReference type="InterPro" id="IPR036412">
    <property type="entry name" value="HAD-like_sf"/>
</dbReference>
<evidence type="ECO:0000256" key="20">
    <source>
        <dbReference type="ARBA" id="ARBA00039096"/>
    </source>
</evidence>
<dbReference type="InterPro" id="IPR023214">
    <property type="entry name" value="HAD_sf"/>
</dbReference>
<dbReference type="GO" id="GO:0036376">
    <property type="term" value="P:sodium ion export across plasma membrane"/>
    <property type="evidence" value="ECO:0007669"/>
    <property type="project" value="TreeGrafter"/>
</dbReference>
<dbReference type="InterPro" id="IPR018303">
    <property type="entry name" value="ATPase_P-typ_P_site"/>
</dbReference>
<evidence type="ECO:0000313" key="23">
    <source>
        <dbReference type="EMBL" id="GAU95057.1"/>
    </source>
</evidence>
<evidence type="ECO:0000256" key="4">
    <source>
        <dbReference type="ARBA" id="ARBA00022475"/>
    </source>
</evidence>
<proteinExistence type="inferred from homology"/>
<dbReference type="SUPFAM" id="SSF81665">
    <property type="entry name" value="Calcium ATPase, transmembrane domain M"/>
    <property type="match status" value="1"/>
</dbReference>
<dbReference type="PANTHER" id="PTHR43294:SF13">
    <property type="entry name" value="SODIUM_POTASSIUM-TRANSPORTING ATPASE SUBUNIT ALPHA"/>
    <property type="match status" value="1"/>
</dbReference>
<evidence type="ECO:0000256" key="10">
    <source>
        <dbReference type="ARBA" id="ARBA00022840"/>
    </source>
</evidence>
<dbReference type="SUPFAM" id="SSF81660">
    <property type="entry name" value="Metal cation-transporting ATPase, ATP-binding domain N"/>
    <property type="match status" value="1"/>
</dbReference>
<dbReference type="PRINTS" id="PR00121">
    <property type="entry name" value="NAKATPASE"/>
</dbReference>
<dbReference type="Pfam" id="PF13246">
    <property type="entry name" value="Cation_ATPase"/>
    <property type="match status" value="1"/>
</dbReference>
<reference evidence="23 24" key="1">
    <citation type="journal article" date="2016" name="Nat. Commun.">
        <title>Extremotolerant tardigrade genome and improved radiotolerance of human cultured cells by tardigrade-unique protein.</title>
        <authorList>
            <person name="Hashimoto T."/>
            <person name="Horikawa D.D."/>
            <person name="Saito Y."/>
            <person name="Kuwahara H."/>
            <person name="Kozuka-Hata H."/>
            <person name="Shin-I T."/>
            <person name="Minakuchi Y."/>
            <person name="Ohishi K."/>
            <person name="Motoyama A."/>
            <person name="Aizu T."/>
            <person name="Enomoto A."/>
            <person name="Kondo K."/>
            <person name="Tanaka S."/>
            <person name="Hara Y."/>
            <person name="Koshikawa S."/>
            <person name="Sagara H."/>
            <person name="Miura T."/>
            <person name="Yokobori S."/>
            <person name="Miyagawa K."/>
            <person name="Suzuki Y."/>
            <person name="Kubo T."/>
            <person name="Oyama M."/>
            <person name="Kohara Y."/>
            <person name="Fujiyama A."/>
            <person name="Arakawa K."/>
            <person name="Katayama T."/>
            <person name="Toyoda A."/>
            <person name="Kunieda T."/>
        </authorList>
    </citation>
    <scope>NUCLEOTIDE SEQUENCE [LARGE SCALE GENOMIC DNA]</scope>
    <source>
        <strain evidence="23 24">YOKOZUNA-1</strain>
    </source>
</reference>
<dbReference type="Gene3D" id="2.70.150.10">
    <property type="entry name" value="Calcium-transporting ATPase, cytoplasmic transduction domain A"/>
    <property type="match status" value="1"/>
</dbReference>
<dbReference type="Gene3D" id="3.40.1110.10">
    <property type="entry name" value="Calcium-transporting ATPase, cytoplasmic domain N"/>
    <property type="match status" value="1"/>
</dbReference>
<evidence type="ECO:0000256" key="9">
    <source>
        <dbReference type="ARBA" id="ARBA00022741"/>
    </source>
</evidence>
<dbReference type="InterPro" id="IPR006068">
    <property type="entry name" value="ATPase_P-typ_cation-transptr_C"/>
</dbReference>
<dbReference type="InterPro" id="IPR005775">
    <property type="entry name" value="P-type_ATPase_IIC"/>
</dbReference>
<evidence type="ECO:0000256" key="6">
    <source>
        <dbReference type="ARBA" id="ARBA00022553"/>
    </source>
</evidence>
<gene>
    <name evidence="23" type="primary">RvY_06737</name>
    <name evidence="23" type="synonym">RvY_06737.1</name>
    <name evidence="23" type="ORF">RvY_06737-1</name>
</gene>
<feature type="transmembrane region" description="Helical" evidence="21">
    <location>
        <begin position="856"/>
        <end position="878"/>
    </location>
</feature>
<evidence type="ECO:0000313" key="24">
    <source>
        <dbReference type="Proteomes" id="UP000186922"/>
    </source>
</evidence>
<evidence type="ECO:0000256" key="17">
    <source>
        <dbReference type="ARBA" id="ARBA00023201"/>
    </source>
</evidence>
<dbReference type="FunFam" id="1.20.1110.10:FF:000095">
    <property type="entry name" value="Sodium/potassium-transporting ATPase subunit alpha-1"/>
    <property type="match status" value="1"/>
</dbReference>
<keyword evidence="3" id="KW-0813">Transport</keyword>
<dbReference type="NCBIfam" id="TIGR01494">
    <property type="entry name" value="ATPase_P-type"/>
    <property type="match status" value="2"/>
</dbReference>
<comment type="function">
    <text evidence="18">This is the catalytic component of the active enzyme, which catalyzes the hydrolysis of ATP coupled with the exchange of sodium and potassium ions across the plasma membrane. This action creates the electrochemical gradient of sodium and potassium ions, providing the energy for active transport of various nutrients.</text>
</comment>
<name>A0A1D1V5V9_RAMVA</name>
<feature type="transmembrane region" description="Helical" evidence="21">
    <location>
        <begin position="389"/>
        <end position="412"/>
    </location>
</feature>
<keyword evidence="17" id="KW-0739">Sodium transport</keyword>
<evidence type="ECO:0000256" key="21">
    <source>
        <dbReference type="SAM" id="Phobius"/>
    </source>
</evidence>
<dbReference type="SUPFAM" id="SSF81653">
    <property type="entry name" value="Calcium ATPase, transduction domain A"/>
    <property type="match status" value="1"/>
</dbReference>
<comment type="similarity">
    <text evidence="2">Belongs to the cation transport ATPase (P-type) (TC 3.A.3) family. Type IIC subfamily.</text>
</comment>
<evidence type="ECO:0000256" key="7">
    <source>
        <dbReference type="ARBA" id="ARBA00022607"/>
    </source>
</evidence>
<keyword evidence="16 21" id="KW-0472">Membrane</keyword>
<accession>A0A1D1V5V9</accession>
<feature type="domain" description="Cation-transporting P-type ATPase N-terminal" evidence="22">
    <location>
        <begin position="108"/>
        <end position="182"/>
    </location>
</feature>
<keyword evidence="14" id="KW-0915">Sodium</keyword>
<keyword evidence="7" id="KW-0740">Sodium/potassium transport</keyword>
<dbReference type="Gene3D" id="3.40.50.1000">
    <property type="entry name" value="HAD superfamily/HAD-like"/>
    <property type="match status" value="1"/>
</dbReference>
<feature type="transmembrane region" description="Helical" evidence="21">
    <location>
        <begin position="921"/>
        <end position="941"/>
    </location>
</feature>
<dbReference type="PROSITE" id="PS00154">
    <property type="entry name" value="ATPASE_E1_E2"/>
    <property type="match status" value="1"/>
</dbReference>
<dbReference type="FunFam" id="2.70.150.10:FF:000003">
    <property type="entry name" value="Sodium/potassium-transporting ATPase subunit alpha"/>
    <property type="match status" value="1"/>
</dbReference>
<dbReference type="Gene3D" id="1.20.1110.10">
    <property type="entry name" value="Calcium-transporting ATPase, transmembrane domain"/>
    <property type="match status" value="1"/>
</dbReference>
<feature type="transmembrane region" description="Helical" evidence="21">
    <location>
        <begin position="162"/>
        <end position="186"/>
    </location>
</feature>
<dbReference type="SFLD" id="SFLDG00002">
    <property type="entry name" value="C1.7:_P-type_atpase_like"/>
    <property type="match status" value="1"/>
</dbReference>
<dbReference type="SFLD" id="SFLDF00027">
    <property type="entry name" value="p-type_atpase"/>
    <property type="match status" value="1"/>
</dbReference>
<evidence type="ECO:0000256" key="13">
    <source>
        <dbReference type="ARBA" id="ARBA00022989"/>
    </source>
</evidence>
<keyword evidence="24" id="KW-1185">Reference proteome</keyword>
<keyword evidence="4" id="KW-1003">Cell membrane</keyword>
<organism evidence="23 24">
    <name type="scientific">Ramazzottius varieornatus</name>
    <name type="common">Water bear</name>
    <name type="synonym">Tardigrade</name>
    <dbReference type="NCBI Taxonomy" id="947166"/>
    <lineage>
        <taxon>Eukaryota</taxon>
        <taxon>Metazoa</taxon>
        <taxon>Ecdysozoa</taxon>
        <taxon>Tardigrada</taxon>
        <taxon>Eutardigrada</taxon>
        <taxon>Parachela</taxon>
        <taxon>Hypsibioidea</taxon>
        <taxon>Ramazzottiidae</taxon>
        <taxon>Ramazzottius</taxon>
    </lineage>
</organism>
<dbReference type="InterPro" id="IPR004014">
    <property type="entry name" value="ATPase_P-typ_cation-transptr_N"/>
</dbReference>
<keyword evidence="10" id="KW-0067">ATP-binding</keyword>
<dbReference type="InterPro" id="IPR044492">
    <property type="entry name" value="P_typ_ATPase_HD_dom"/>
</dbReference>
<dbReference type="EMBL" id="BDGG01000003">
    <property type="protein sequence ID" value="GAU95057.1"/>
    <property type="molecule type" value="Genomic_DNA"/>
</dbReference>
<keyword evidence="8 21" id="KW-0812">Transmembrane</keyword>
<keyword evidence="6" id="KW-0597">Phosphoprotein</keyword>
<dbReference type="GO" id="GO:0030007">
    <property type="term" value="P:intracellular potassium ion homeostasis"/>
    <property type="evidence" value="ECO:0007669"/>
    <property type="project" value="TreeGrafter"/>
</dbReference>
<evidence type="ECO:0000256" key="15">
    <source>
        <dbReference type="ARBA" id="ARBA00023065"/>
    </source>
</evidence>
<dbReference type="Pfam" id="PF00689">
    <property type="entry name" value="Cation_ATPase_C"/>
    <property type="match status" value="1"/>
</dbReference>
<dbReference type="PANTHER" id="PTHR43294">
    <property type="entry name" value="SODIUM/POTASSIUM-TRANSPORTING ATPASE SUBUNIT ALPHA"/>
    <property type="match status" value="1"/>
</dbReference>
<dbReference type="EC" id="7.2.2.13" evidence="20"/>
<evidence type="ECO:0000256" key="3">
    <source>
        <dbReference type="ARBA" id="ARBA00022448"/>
    </source>
</evidence>
<dbReference type="SUPFAM" id="SSF56784">
    <property type="entry name" value="HAD-like"/>
    <property type="match status" value="1"/>
</dbReference>
<dbReference type="FunFam" id="3.40.1110.10:FF:000001">
    <property type="entry name" value="Sodium/potassium-transporting ATPase subunit alpha"/>
    <property type="match status" value="1"/>
</dbReference>
<keyword evidence="13 21" id="KW-1133">Transmembrane helix</keyword>
<dbReference type="GO" id="GO:0016887">
    <property type="term" value="F:ATP hydrolysis activity"/>
    <property type="evidence" value="ECO:0007669"/>
    <property type="project" value="InterPro"/>
</dbReference>
<dbReference type="FunFam" id="3.40.50.1000:FF:000083">
    <property type="entry name" value="Sodium/potassium-transporting ATPase subunit alpha"/>
    <property type="match status" value="1"/>
</dbReference>
<feature type="transmembrane region" description="Helical" evidence="21">
    <location>
        <begin position="198"/>
        <end position="217"/>
    </location>
</feature>
<keyword evidence="15" id="KW-0406">Ion transport</keyword>
<evidence type="ECO:0000256" key="2">
    <source>
        <dbReference type="ARBA" id="ARBA00006934"/>
    </source>
</evidence>
<dbReference type="GO" id="GO:1990573">
    <property type="term" value="P:potassium ion import across plasma membrane"/>
    <property type="evidence" value="ECO:0007669"/>
    <property type="project" value="TreeGrafter"/>
</dbReference>
<comment type="caution">
    <text evidence="23">The sequence shown here is derived from an EMBL/GenBank/DDBJ whole genome shotgun (WGS) entry which is preliminary data.</text>
</comment>
<evidence type="ECO:0000256" key="12">
    <source>
        <dbReference type="ARBA" id="ARBA00022967"/>
    </source>
</evidence>
<evidence type="ECO:0000256" key="16">
    <source>
        <dbReference type="ARBA" id="ARBA00023136"/>
    </source>
</evidence>
<keyword evidence="11" id="KW-0630">Potassium</keyword>
<dbReference type="OrthoDB" id="3352408at2759"/>
<dbReference type="InterPro" id="IPR023298">
    <property type="entry name" value="ATPase_P-typ_TM_dom_sf"/>
</dbReference>
<dbReference type="GO" id="GO:0006883">
    <property type="term" value="P:intracellular sodium ion homeostasis"/>
    <property type="evidence" value="ECO:0007669"/>
    <property type="project" value="TreeGrafter"/>
</dbReference>
<evidence type="ECO:0000256" key="8">
    <source>
        <dbReference type="ARBA" id="ARBA00022692"/>
    </source>
</evidence>
<dbReference type="GO" id="GO:0005524">
    <property type="term" value="F:ATP binding"/>
    <property type="evidence" value="ECO:0007669"/>
    <property type="project" value="UniProtKB-KW"/>
</dbReference>
<dbReference type="InterPro" id="IPR023299">
    <property type="entry name" value="ATPase_P-typ_cyto_dom_N"/>
</dbReference>
<dbReference type="STRING" id="947166.A0A1D1V5V9"/>
<dbReference type="InterPro" id="IPR001757">
    <property type="entry name" value="P_typ_ATPase"/>
</dbReference>
<dbReference type="NCBIfam" id="TIGR01106">
    <property type="entry name" value="ATPase-IIC_X-K"/>
    <property type="match status" value="1"/>
</dbReference>
<dbReference type="AlphaFoldDB" id="A0A1D1V5V9"/>
<dbReference type="GO" id="GO:0005391">
    <property type="term" value="F:P-type sodium:potassium-exchanging transporter activity"/>
    <property type="evidence" value="ECO:0007669"/>
    <property type="project" value="UniProtKB-EC"/>
</dbReference>
<dbReference type="PRINTS" id="PR00119">
    <property type="entry name" value="CATATPASE"/>
</dbReference>
<keyword evidence="5" id="KW-0633">Potassium transport</keyword>
<evidence type="ECO:0000256" key="1">
    <source>
        <dbReference type="ARBA" id="ARBA00004651"/>
    </source>
</evidence>
<evidence type="ECO:0000256" key="11">
    <source>
        <dbReference type="ARBA" id="ARBA00022958"/>
    </source>
</evidence>
<evidence type="ECO:0000256" key="18">
    <source>
        <dbReference type="ARBA" id="ARBA00037422"/>
    </source>
</evidence>
<sequence length="1115" mass="124701">MFSCKCKPSGGLHGQEFMLSVLQNQASLRPTRVSRVHYDESALLRPPQTHLPALYEEGGPRRPARKSTIETYLDEETRPAPTRRISLARKSRTERPDLDELKKEIRIDEHTIPQEILYERLRTDPLKGLTSEEAKKRLDKDGPNELTPPVAESEWRKFAHHLFGGFSMLLWIGFVLCMLAYGLQYLTMRPEDITYDNLYLGIALLLVVVLSSVFAYYQERKSADIMNSFKKMVPKFTTVIRDGQRQSVHTVDIVKGDIVQVSAGDTMPADIVIIEAQSFKVDNSSITGESEAQIRTPKFTSDNPLESKNLAFFSTNAMQGTAIGVVIYTGDNTVIGRVANLASNVEHVPTPLSKELDHVILVSTSIAFLIGGIFFILSLIYGFHWLDSMIFLIGLIVAYVPEGLQMTVTICLTLTARRMAKKNCLVKNLDAVETLGSTSIICTDKTGTLTQNRMTVAHVWMDNNIALADTTEDRSGLSTIDVESPTWHAFNQVARLCNNAEFLPDQEDKPIVERLVKGDASETAIYKFTELMTPGVAPYRAQHKKVAEIPFNSANKYQVSIHQRDDGPGHLLVMKGAPERILKMCSTVLINGQDVPLDTNTTIHYNAAYEKLGEMGERLLGLCRYDLPIDQFPDGYPFDTEEVNFPMSNLQFVGLVALIDPPRASVPEAVQKCRKAGIKVIMVTGDHPITAKAIARQVGIISEGVLTAQELKQSSPMRRRRGHTSATAQATVIHGDELRYMTEDELQHVLRAYSEIVFARTSPTQKLRVVEGCQKMGAIVAVTGDGVNDSPALSKADIGIAMGIAGSEVSKQAADMILMDDNFASIVTGVEEGRVIFDNLKKAIVYTLTSKGPETLPFICFILFDLPLALGTAMILLIDFSTDLLPAISLVHEKEEKDVMRRPPRDPQNDHLVTSALLQKAYFQSGIIEGLGGLFAFFVVLGENGFWPRTLFGIRPEWDNPLDDAVVDAYGQEWNYRQRKVLEQTGQTAYFLAVVFIQWFNVLTCRSRRYSIFSYGMKNWVLNFSLIFEFGMAMFLVFTPGMEVALRFRPLRWMWFFPGIPFGEAKLSAPTDSYYIPDERMRCAVMRKLPSGNGSSCGWMRTHIPLKQLDGCWKT</sequence>
<keyword evidence="9" id="KW-0547">Nucleotide-binding</keyword>
<feature type="transmembrane region" description="Helical" evidence="21">
    <location>
        <begin position="359"/>
        <end position="383"/>
    </location>
</feature>
<keyword evidence="12" id="KW-1278">Translocase</keyword>
<evidence type="ECO:0000256" key="5">
    <source>
        <dbReference type="ARBA" id="ARBA00022538"/>
    </source>
</evidence>
<dbReference type="Pfam" id="PF00122">
    <property type="entry name" value="E1-E2_ATPase"/>
    <property type="match status" value="1"/>
</dbReference>
<dbReference type="InterPro" id="IPR008250">
    <property type="entry name" value="ATPase_P-typ_transduc_dom_A_sf"/>
</dbReference>
<evidence type="ECO:0000256" key="19">
    <source>
        <dbReference type="ARBA" id="ARBA00038795"/>
    </source>
</evidence>